<sequence length="132" mass="13773">MHHPERQPQMKVPPDSVPVSSASGASGEECVSPSSSNFKSWTSNPKPGQHKDTVLTAACARTKVKGGSACELSSRSTAMPTATSILSQVASISSKGDTTSAILESDKQDSSLDSDCQEHGSQESILAPKEEL</sequence>
<accession>A0AC60NZB9</accession>
<proteinExistence type="predicted"/>
<reference evidence="1 2" key="1">
    <citation type="journal article" date="2020" name="Cell">
        <title>Large-Scale Comparative Analyses of Tick Genomes Elucidate Their Genetic Diversity and Vector Capacities.</title>
        <authorList>
            <consortium name="Tick Genome and Microbiome Consortium (TIGMIC)"/>
            <person name="Jia N."/>
            <person name="Wang J."/>
            <person name="Shi W."/>
            <person name="Du L."/>
            <person name="Sun Y."/>
            <person name="Zhan W."/>
            <person name="Jiang J.F."/>
            <person name="Wang Q."/>
            <person name="Zhang B."/>
            <person name="Ji P."/>
            <person name="Bell-Sakyi L."/>
            <person name="Cui X.M."/>
            <person name="Yuan T.T."/>
            <person name="Jiang B.G."/>
            <person name="Yang W.F."/>
            <person name="Lam T.T."/>
            <person name="Chang Q.C."/>
            <person name="Ding S.J."/>
            <person name="Wang X.J."/>
            <person name="Zhu J.G."/>
            <person name="Ruan X.D."/>
            <person name="Zhao L."/>
            <person name="Wei J.T."/>
            <person name="Ye R.Z."/>
            <person name="Que T.C."/>
            <person name="Du C.H."/>
            <person name="Zhou Y.H."/>
            <person name="Cheng J.X."/>
            <person name="Dai P.F."/>
            <person name="Guo W.B."/>
            <person name="Han X.H."/>
            <person name="Huang E.J."/>
            <person name="Li L.F."/>
            <person name="Wei W."/>
            <person name="Gao Y.C."/>
            <person name="Liu J.Z."/>
            <person name="Shao H.Z."/>
            <person name="Wang X."/>
            <person name="Wang C.C."/>
            <person name="Yang T.C."/>
            <person name="Huo Q.B."/>
            <person name="Li W."/>
            <person name="Chen H.Y."/>
            <person name="Chen S.E."/>
            <person name="Zhou L.G."/>
            <person name="Ni X.B."/>
            <person name="Tian J.H."/>
            <person name="Sheng Y."/>
            <person name="Liu T."/>
            <person name="Pan Y.S."/>
            <person name="Xia L.Y."/>
            <person name="Li J."/>
            <person name="Zhao F."/>
            <person name="Cao W.C."/>
        </authorList>
    </citation>
    <scope>NUCLEOTIDE SEQUENCE [LARGE SCALE GENOMIC DNA]</scope>
    <source>
        <strain evidence="1">Iper-2018</strain>
    </source>
</reference>
<organism evidence="1 2">
    <name type="scientific">Ixodes persulcatus</name>
    <name type="common">Taiga tick</name>
    <dbReference type="NCBI Taxonomy" id="34615"/>
    <lineage>
        <taxon>Eukaryota</taxon>
        <taxon>Metazoa</taxon>
        <taxon>Ecdysozoa</taxon>
        <taxon>Arthropoda</taxon>
        <taxon>Chelicerata</taxon>
        <taxon>Arachnida</taxon>
        <taxon>Acari</taxon>
        <taxon>Parasitiformes</taxon>
        <taxon>Ixodida</taxon>
        <taxon>Ixodoidea</taxon>
        <taxon>Ixodidae</taxon>
        <taxon>Ixodinae</taxon>
        <taxon>Ixodes</taxon>
    </lineage>
</organism>
<protein>
    <submittedName>
        <fullName evidence="1">Uncharacterized protein</fullName>
    </submittedName>
</protein>
<keyword evidence="2" id="KW-1185">Reference proteome</keyword>
<name>A0AC60NZB9_IXOPE</name>
<evidence type="ECO:0000313" key="2">
    <source>
        <dbReference type="Proteomes" id="UP000805193"/>
    </source>
</evidence>
<dbReference type="EMBL" id="JABSTQ010011340">
    <property type="protein sequence ID" value="KAG0412508.1"/>
    <property type="molecule type" value="Genomic_DNA"/>
</dbReference>
<comment type="caution">
    <text evidence="1">The sequence shown here is derived from an EMBL/GenBank/DDBJ whole genome shotgun (WGS) entry which is preliminary data.</text>
</comment>
<gene>
    <name evidence="1" type="ORF">HPB47_010344</name>
</gene>
<dbReference type="Proteomes" id="UP000805193">
    <property type="component" value="Unassembled WGS sequence"/>
</dbReference>
<evidence type="ECO:0000313" key="1">
    <source>
        <dbReference type="EMBL" id="KAG0412508.1"/>
    </source>
</evidence>